<protein>
    <submittedName>
        <fullName evidence="2">Uncharacterized protein</fullName>
    </submittedName>
</protein>
<evidence type="ECO:0000313" key="3">
    <source>
        <dbReference type="Proteomes" id="UP000324222"/>
    </source>
</evidence>
<organism evidence="2 3">
    <name type="scientific">Portunus trituberculatus</name>
    <name type="common">Swimming crab</name>
    <name type="synonym">Neptunus trituberculatus</name>
    <dbReference type="NCBI Taxonomy" id="210409"/>
    <lineage>
        <taxon>Eukaryota</taxon>
        <taxon>Metazoa</taxon>
        <taxon>Ecdysozoa</taxon>
        <taxon>Arthropoda</taxon>
        <taxon>Crustacea</taxon>
        <taxon>Multicrustacea</taxon>
        <taxon>Malacostraca</taxon>
        <taxon>Eumalacostraca</taxon>
        <taxon>Eucarida</taxon>
        <taxon>Decapoda</taxon>
        <taxon>Pleocyemata</taxon>
        <taxon>Brachyura</taxon>
        <taxon>Eubrachyura</taxon>
        <taxon>Portunoidea</taxon>
        <taxon>Portunidae</taxon>
        <taxon>Portuninae</taxon>
        <taxon>Portunus</taxon>
    </lineage>
</organism>
<accession>A0A5B7FVD0</accession>
<sequence>MNYLSDTAARSCSTPSASSRRESKYSDCHSPPFAHSLTNANVEHWHNFTVLDQFTLAGQQVTI</sequence>
<dbReference type="Proteomes" id="UP000324222">
    <property type="component" value="Unassembled WGS sequence"/>
</dbReference>
<gene>
    <name evidence="2" type="ORF">E2C01_043166</name>
</gene>
<name>A0A5B7FVD0_PORTR</name>
<keyword evidence="3" id="KW-1185">Reference proteome</keyword>
<comment type="caution">
    <text evidence="2">The sequence shown here is derived from an EMBL/GenBank/DDBJ whole genome shotgun (WGS) entry which is preliminary data.</text>
</comment>
<dbReference type="AlphaFoldDB" id="A0A5B7FVD0"/>
<reference evidence="2 3" key="1">
    <citation type="submission" date="2019-05" db="EMBL/GenBank/DDBJ databases">
        <title>Another draft genome of Portunus trituberculatus and its Hox gene families provides insights of decapod evolution.</title>
        <authorList>
            <person name="Jeong J.-H."/>
            <person name="Song I."/>
            <person name="Kim S."/>
            <person name="Choi T."/>
            <person name="Kim D."/>
            <person name="Ryu S."/>
            <person name="Kim W."/>
        </authorList>
    </citation>
    <scope>NUCLEOTIDE SEQUENCE [LARGE SCALE GENOMIC DNA]</scope>
    <source>
        <tissue evidence="2">Muscle</tissue>
    </source>
</reference>
<evidence type="ECO:0000313" key="2">
    <source>
        <dbReference type="EMBL" id="MPC49367.1"/>
    </source>
</evidence>
<feature type="compositionally biased region" description="Polar residues" evidence="1">
    <location>
        <begin position="1"/>
        <end position="18"/>
    </location>
</feature>
<dbReference type="EMBL" id="VSRR010008829">
    <property type="protein sequence ID" value="MPC49367.1"/>
    <property type="molecule type" value="Genomic_DNA"/>
</dbReference>
<evidence type="ECO:0000256" key="1">
    <source>
        <dbReference type="SAM" id="MobiDB-lite"/>
    </source>
</evidence>
<feature type="region of interest" description="Disordered" evidence="1">
    <location>
        <begin position="1"/>
        <end position="28"/>
    </location>
</feature>
<proteinExistence type="predicted"/>